<dbReference type="AlphaFoldDB" id="A0AAV7RCI7"/>
<comment type="caution">
    <text evidence="2">The sequence shown here is derived from an EMBL/GenBank/DDBJ whole genome shotgun (WGS) entry which is preliminary data.</text>
</comment>
<gene>
    <name evidence="2" type="ORF">NDU88_001416</name>
</gene>
<keyword evidence="3" id="KW-1185">Reference proteome</keyword>
<feature type="compositionally biased region" description="Basic residues" evidence="1">
    <location>
        <begin position="33"/>
        <end position="47"/>
    </location>
</feature>
<sequence length="111" mass="12263">MARTEWRFGTGRAEGTGSPTREHSNSAPQNLRKGPRRTQSRPRPRKLNKVESDRDRAAALQAAADLLHKSGTDSEQESQSDEQSIDSEPGSSTPMHEMLYGVTPQSVEDMV</sequence>
<evidence type="ECO:0000313" key="3">
    <source>
        <dbReference type="Proteomes" id="UP001066276"/>
    </source>
</evidence>
<evidence type="ECO:0000256" key="1">
    <source>
        <dbReference type="SAM" id="MobiDB-lite"/>
    </source>
</evidence>
<evidence type="ECO:0000313" key="2">
    <source>
        <dbReference type="EMBL" id="KAJ1148588.1"/>
    </source>
</evidence>
<dbReference type="EMBL" id="JANPWB010000009">
    <property type="protein sequence ID" value="KAJ1148588.1"/>
    <property type="molecule type" value="Genomic_DNA"/>
</dbReference>
<reference evidence="2" key="1">
    <citation type="journal article" date="2022" name="bioRxiv">
        <title>Sequencing and chromosome-scale assembly of the giantPleurodeles waltlgenome.</title>
        <authorList>
            <person name="Brown T."/>
            <person name="Elewa A."/>
            <person name="Iarovenko S."/>
            <person name="Subramanian E."/>
            <person name="Araus A.J."/>
            <person name="Petzold A."/>
            <person name="Susuki M."/>
            <person name="Suzuki K.-i.T."/>
            <person name="Hayashi T."/>
            <person name="Toyoda A."/>
            <person name="Oliveira C."/>
            <person name="Osipova E."/>
            <person name="Leigh N.D."/>
            <person name="Simon A."/>
            <person name="Yun M.H."/>
        </authorList>
    </citation>
    <scope>NUCLEOTIDE SEQUENCE</scope>
    <source>
        <strain evidence="2">20211129_DDA</strain>
        <tissue evidence="2">Liver</tissue>
    </source>
</reference>
<protein>
    <submittedName>
        <fullName evidence="2">Uncharacterized protein</fullName>
    </submittedName>
</protein>
<organism evidence="2 3">
    <name type="scientific">Pleurodeles waltl</name>
    <name type="common">Iberian ribbed newt</name>
    <dbReference type="NCBI Taxonomy" id="8319"/>
    <lineage>
        <taxon>Eukaryota</taxon>
        <taxon>Metazoa</taxon>
        <taxon>Chordata</taxon>
        <taxon>Craniata</taxon>
        <taxon>Vertebrata</taxon>
        <taxon>Euteleostomi</taxon>
        <taxon>Amphibia</taxon>
        <taxon>Batrachia</taxon>
        <taxon>Caudata</taxon>
        <taxon>Salamandroidea</taxon>
        <taxon>Salamandridae</taxon>
        <taxon>Pleurodelinae</taxon>
        <taxon>Pleurodeles</taxon>
    </lineage>
</organism>
<accession>A0AAV7RCI7</accession>
<name>A0AAV7RCI7_PLEWA</name>
<feature type="compositionally biased region" description="Acidic residues" evidence="1">
    <location>
        <begin position="74"/>
        <end position="85"/>
    </location>
</feature>
<feature type="region of interest" description="Disordered" evidence="1">
    <location>
        <begin position="1"/>
        <end position="111"/>
    </location>
</feature>
<feature type="compositionally biased region" description="Basic and acidic residues" evidence="1">
    <location>
        <begin position="48"/>
        <end position="57"/>
    </location>
</feature>
<proteinExistence type="predicted"/>
<dbReference type="Proteomes" id="UP001066276">
    <property type="component" value="Chromosome 5"/>
</dbReference>